<evidence type="ECO:0000256" key="3">
    <source>
        <dbReference type="ARBA" id="ARBA00022475"/>
    </source>
</evidence>
<evidence type="ECO:0000256" key="5">
    <source>
        <dbReference type="ARBA" id="ARBA00022840"/>
    </source>
</evidence>
<dbReference type="PROSITE" id="PS50893">
    <property type="entry name" value="ABC_TRANSPORTER_2"/>
    <property type="match status" value="1"/>
</dbReference>
<proteinExistence type="predicted"/>
<evidence type="ECO:0000313" key="7">
    <source>
        <dbReference type="EMBL" id="RXI78391.1"/>
    </source>
</evidence>
<name>A0A4Q0VH35_9LACO</name>
<dbReference type="Pfam" id="PF00005">
    <property type="entry name" value="ABC_tran"/>
    <property type="match status" value="1"/>
</dbReference>
<dbReference type="PROSITE" id="PS00211">
    <property type="entry name" value="ABC_TRANSPORTER_1"/>
    <property type="match status" value="1"/>
</dbReference>
<reference evidence="7 8" key="1">
    <citation type="submission" date="2018-08" db="EMBL/GenBank/DDBJ databases">
        <title>Lactobacillus suantsai sp. nov., isolated from traditional fermented suan-tsai in Taiwan.</title>
        <authorList>
            <person name="Huang C.-H."/>
        </authorList>
    </citation>
    <scope>NUCLEOTIDE SEQUENCE [LARGE SCALE GENOMIC DNA]</scope>
    <source>
        <strain evidence="7 8">BCRC 12945</strain>
    </source>
</reference>
<dbReference type="SMART" id="SM00382">
    <property type="entry name" value="AAA"/>
    <property type="match status" value="1"/>
</dbReference>
<dbReference type="EMBL" id="QXIL01000012">
    <property type="protein sequence ID" value="RXI78391.1"/>
    <property type="molecule type" value="Genomic_DNA"/>
</dbReference>
<evidence type="ECO:0000256" key="6">
    <source>
        <dbReference type="ARBA" id="ARBA00023136"/>
    </source>
</evidence>
<evidence type="ECO:0000256" key="4">
    <source>
        <dbReference type="ARBA" id="ARBA00022741"/>
    </source>
</evidence>
<evidence type="ECO:0000256" key="2">
    <source>
        <dbReference type="ARBA" id="ARBA00022448"/>
    </source>
</evidence>
<dbReference type="InterPro" id="IPR017871">
    <property type="entry name" value="ABC_transporter-like_CS"/>
</dbReference>
<keyword evidence="4" id="KW-0547">Nucleotide-binding</keyword>
<dbReference type="GO" id="GO:0005524">
    <property type="term" value="F:ATP binding"/>
    <property type="evidence" value="ECO:0007669"/>
    <property type="project" value="UniProtKB-KW"/>
</dbReference>
<accession>A0A4Q0VH35</accession>
<keyword evidence="3" id="KW-1003">Cell membrane</keyword>
<dbReference type="SUPFAM" id="SSF52540">
    <property type="entry name" value="P-loop containing nucleoside triphosphate hydrolases"/>
    <property type="match status" value="1"/>
</dbReference>
<sequence length="254" mass="27885">MLKITGLTKSFGSQQVLHGLTTSFPEQQTTVILGPSGSGKSTLLRSLNFLERPESGQYDFDGLQIDLSQPVSQATILKVRRQTEMVFQGYNLFPHLSVLKNVTEGPIYVRHQAKDSAQTTAKQLLAKVGLADKADSYPNQLSGGQAQRVAIARSLAMQLEYIFLDEPTSALDPELELGVLKVLLQIAQEKQSMIIVTHNLAFARQVADKIIFIEHGKILFDGSSQDFFATTNHRILAFISAMTFADLTATGKTS</sequence>
<comment type="caution">
    <text evidence="7">The sequence shown here is derived from an EMBL/GenBank/DDBJ whole genome shotgun (WGS) entry which is preliminary data.</text>
</comment>
<organism evidence="7 8">
    <name type="scientific">Levilactobacillus suantsaii</name>
    <dbReference type="NCBI Taxonomy" id="2292255"/>
    <lineage>
        <taxon>Bacteria</taxon>
        <taxon>Bacillati</taxon>
        <taxon>Bacillota</taxon>
        <taxon>Bacilli</taxon>
        <taxon>Lactobacillales</taxon>
        <taxon>Lactobacillaceae</taxon>
        <taxon>Levilactobacillus</taxon>
    </lineage>
</organism>
<dbReference type="AlphaFoldDB" id="A0A4Q0VH35"/>
<dbReference type="Gene3D" id="3.40.50.300">
    <property type="entry name" value="P-loop containing nucleotide triphosphate hydrolases"/>
    <property type="match status" value="1"/>
</dbReference>
<dbReference type="RefSeq" id="WP_129032686.1">
    <property type="nucleotide sequence ID" value="NZ_CP059603.1"/>
</dbReference>
<dbReference type="GO" id="GO:0016887">
    <property type="term" value="F:ATP hydrolysis activity"/>
    <property type="evidence" value="ECO:0007669"/>
    <property type="project" value="InterPro"/>
</dbReference>
<dbReference type="InterPro" id="IPR003593">
    <property type="entry name" value="AAA+_ATPase"/>
</dbReference>
<gene>
    <name evidence="7" type="ORF">DXH47_07230</name>
</gene>
<dbReference type="InterPro" id="IPR030679">
    <property type="entry name" value="ABC_ATPase_HisP-typ"/>
</dbReference>
<protein>
    <submittedName>
        <fullName evidence="7">Amino acid ABC transporter ATP-binding protein</fullName>
    </submittedName>
</protein>
<dbReference type="PANTHER" id="PTHR43166:SF35">
    <property type="entry name" value="L-CYSTINE IMPORT ATP-BINDING PROTEIN TCYN"/>
    <property type="match status" value="1"/>
</dbReference>
<dbReference type="GO" id="GO:0005886">
    <property type="term" value="C:plasma membrane"/>
    <property type="evidence" value="ECO:0007669"/>
    <property type="project" value="UniProtKB-SubCell"/>
</dbReference>
<dbReference type="GO" id="GO:0015424">
    <property type="term" value="F:ABC-type amino acid transporter activity"/>
    <property type="evidence" value="ECO:0007669"/>
    <property type="project" value="InterPro"/>
</dbReference>
<comment type="subcellular location">
    <subcellularLocation>
        <location evidence="1">Cell membrane</location>
        <topology evidence="1">Peripheral membrane protein</topology>
    </subcellularLocation>
</comment>
<dbReference type="PIRSF" id="PIRSF039085">
    <property type="entry name" value="ABC_ATPase_HisP"/>
    <property type="match status" value="1"/>
</dbReference>
<dbReference type="PANTHER" id="PTHR43166">
    <property type="entry name" value="AMINO ACID IMPORT ATP-BINDING PROTEIN"/>
    <property type="match status" value="1"/>
</dbReference>
<keyword evidence="2" id="KW-0813">Transport</keyword>
<evidence type="ECO:0000313" key="8">
    <source>
        <dbReference type="Proteomes" id="UP000290602"/>
    </source>
</evidence>
<dbReference type="OrthoDB" id="9804199at2"/>
<evidence type="ECO:0000256" key="1">
    <source>
        <dbReference type="ARBA" id="ARBA00004202"/>
    </source>
</evidence>
<keyword evidence="8" id="KW-1185">Reference proteome</keyword>
<dbReference type="Proteomes" id="UP000290602">
    <property type="component" value="Unassembled WGS sequence"/>
</dbReference>
<dbReference type="InterPro" id="IPR050086">
    <property type="entry name" value="MetN_ABC_transporter-like"/>
</dbReference>
<dbReference type="InterPro" id="IPR003439">
    <property type="entry name" value="ABC_transporter-like_ATP-bd"/>
</dbReference>
<keyword evidence="5 7" id="KW-0067">ATP-binding</keyword>
<dbReference type="InterPro" id="IPR027417">
    <property type="entry name" value="P-loop_NTPase"/>
</dbReference>
<keyword evidence="6" id="KW-0472">Membrane</keyword>